<organism evidence="4">
    <name type="scientific">Quercus suber</name>
    <name type="common">Cork oak</name>
    <dbReference type="NCBI Taxonomy" id="58331"/>
    <lineage>
        <taxon>Eukaryota</taxon>
        <taxon>Viridiplantae</taxon>
        <taxon>Streptophyta</taxon>
        <taxon>Embryophyta</taxon>
        <taxon>Tracheophyta</taxon>
        <taxon>Spermatophyta</taxon>
        <taxon>Magnoliopsida</taxon>
        <taxon>eudicotyledons</taxon>
        <taxon>Gunneridae</taxon>
        <taxon>Pentapetalae</taxon>
        <taxon>rosids</taxon>
        <taxon>fabids</taxon>
        <taxon>Fagales</taxon>
        <taxon>Fagaceae</taxon>
        <taxon>Quercus</taxon>
    </lineage>
</organism>
<protein>
    <submittedName>
        <fullName evidence="4">Coniferin beta-glucosidase</fullName>
    </submittedName>
</protein>
<dbReference type="GO" id="GO:0005975">
    <property type="term" value="P:carbohydrate metabolic process"/>
    <property type="evidence" value="ECO:0007669"/>
    <property type="project" value="InterPro"/>
</dbReference>
<dbReference type="InterPro" id="IPR017853">
    <property type="entry name" value="GH"/>
</dbReference>
<dbReference type="Pfam" id="PF00232">
    <property type="entry name" value="Glyco_hydro_1"/>
    <property type="match status" value="1"/>
</dbReference>
<evidence type="ECO:0000313" key="4">
    <source>
        <dbReference type="EMBL" id="KAK7858570.1"/>
    </source>
</evidence>
<dbReference type="InterPro" id="IPR001360">
    <property type="entry name" value="Glyco_hydro_1"/>
</dbReference>
<evidence type="ECO:0000256" key="1">
    <source>
        <dbReference type="ARBA" id="ARBA00010838"/>
    </source>
</evidence>
<evidence type="ECO:0000256" key="3">
    <source>
        <dbReference type="SAM" id="SignalP"/>
    </source>
</evidence>
<reference evidence="4" key="3">
    <citation type="submission" date="2023-07" db="EMBL/GenBank/DDBJ databases">
        <title>An improved reference 1 genome and first organelle genomes of Quercus suber.</title>
        <authorList>
            <consortium name="Genosuber Consortium"/>
            <person name="Usie A."/>
            <person name="Serra O."/>
            <person name="Barros P."/>
        </authorList>
    </citation>
    <scope>NUCLEOTIDE SEQUENCE</scope>
    <source>
        <strain evidence="4">HL8</strain>
        <tissue evidence="4">Leaves</tissue>
    </source>
</reference>
<feature type="signal peptide" evidence="3">
    <location>
        <begin position="1"/>
        <end position="21"/>
    </location>
</feature>
<name>A0AAW0M3X7_QUESU</name>
<dbReference type="Gene3D" id="3.20.20.80">
    <property type="entry name" value="Glycosidases"/>
    <property type="match status" value="1"/>
</dbReference>
<evidence type="ECO:0000256" key="2">
    <source>
        <dbReference type="RuleBase" id="RU003690"/>
    </source>
</evidence>
<proteinExistence type="inferred from homology"/>
<sequence>MTITTLQLFFLVYTAILFSSAHFSAQSSNEDEENVEGAYLEDGKGASNWDVFCHVPGNIMNNENGDVADDHYHRYLEDLKIVQSLGVNAYRFSISWARILPRGRFGEINPRGIMFYNEIIDNLLLRGIQPFVTIHHHDIPQELEDRYGGWLSPQIHIIILWCFGIVELVRLNFVQMKHGGFIGIVVDALMYEPLTDKEWDRQAVNRALAFNLYW</sequence>
<reference evidence="4" key="1">
    <citation type="submission" date="2017-12" db="EMBL/GenBank/DDBJ databases">
        <authorList>
            <person name="Barbosa P."/>
            <person name="Usie A."/>
            <person name="Ramos A.M."/>
        </authorList>
    </citation>
    <scope>NUCLEOTIDE SEQUENCE</scope>
    <source>
        <strain evidence="4">HL8</strain>
        <tissue evidence="4">Leaves</tissue>
    </source>
</reference>
<dbReference type="EMBL" id="PKMF04000018">
    <property type="protein sequence ID" value="KAK7858570.1"/>
    <property type="molecule type" value="Genomic_DNA"/>
</dbReference>
<gene>
    <name evidence="4" type="primary">CBG_0</name>
    <name evidence="4" type="ORF">CFP56_011487</name>
</gene>
<keyword evidence="3" id="KW-0732">Signal</keyword>
<reference evidence="4" key="2">
    <citation type="journal article" date="2018" name="Sci. Data">
        <title>The draft genome sequence of cork oak.</title>
        <authorList>
            <person name="Ramos A.M."/>
            <person name="Usie A."/>
            <person name="Barbosa P."/>
            <person name="Barros P.M."/>
            <person name="Capote T."/>
            <person name="Chaves I."/>
            <person name="Simoes F."/>
            <person name="Abreu I."/>
            <person name="Carrasquinho I."/>
            <person name="Faro C."/>
            <person name="Guimaraes J.B."/>
            <person name="Mendonca D."/>
            <person name="Nobrega F."/>
            <person name="Rodrigues L."/>
            <person name="Saibo N.J.M."/>
            <person name="Varela M.C."/>
            <person name="Egas C."/>
            <person name="Matos J."/>
            <person name="Miguel C.M."/>
            <person name="Oliveira M.M."/>
            <person name="Ricardo C.P."/>
            <person name="Goncalves S."/>
        </authorList>
    </citation>
    <scope>NUCLEOTIDE SEQUENCE [LARGE SCALE GENOMIC DNA]</scope>
    <source>
        <strain evidence="4">HL8</strain>
    </source>
</reference>
<feature type="chain" id="PRO_5044013073" evidence="3">
    <location>
        <begin position="22"/>
        <end position="214"/>
    </location>
</feature>
<dbReference type="AlphaFoldDB" id="A0AAW0M3X7"/>
<dbReference type="PANTHER" id="PTHR10353:SF175">
    <property type="entry name" value="BETA-GLUCOSIDASE 18-LIKE ISOFORM X1"/>
    <property type="match status" value="1"/>
</dbReference>
<dbReference type="SUPFAM" id="SSF51445">
    <property type="entry name" value="(Trans)glycosidases"/>
    <property type="match status" value="1"/>
</dbReference>
<dbReference type="PANTHER" id="PTHR10353">
    <property type="entry name" value="GLYCOSYL HYDROLASE"/>
    <property type="match status" value="1"/>
</dbReference>
<comment type="caution">
    <text evidence="4">The sequence shown here is derived from an EMBL/GenBank/DDBJ whole genome shotgun (WGS) entry which is preliminary data.</text>
</comment>
<comment type="similarity">
    <text evidence="1 2">Belongs to the glycosyl hydrolase 1 family.</text>
</comment>
<dbReference type="GO" id="GO:0008422">
    <property type="term" value="F:beta-glucosidase activity"/>
    <property type="evidence" value="ECO:0007669"/>
    <property type="project" value="TreeGrafter"/>
</dbReference>
<accession>A0AAW0M3X7</accession>